<sequence length="129" mass="13604">MAHFVVTVGAGTLRPTSETAVHFPHRWTDEGVGVEAAFTGGHLWVLAPAGCVLNDVYREAAGMGLEIDGVLVSATGGLDEDTWQSTGISYAVEIDSPEDPEVLDELVATVDSVAEIPKALRTGTTVRRV</sequence>
<dbReference type="EMBL" id="BAABLV010000005">
    <property type="protein sequence ID" value="GAA4889407.1"/>
    <property type="molecule type" value="Genomic_DNA"/>
</dbReference>
<dbReference type="Gene3D" id="3.30.300.20">
    <property type="match status" value="1"/>
</dbReference>
<keyword evidence="2" id="KW-1185">Reference proteome</keyword>
<dbReference type="InterPro" id="IPR015946">
    <property type="entry name" value="KH_dom-like_a/b"/>
</dbReference>
<protein>
    <recommendedName>
        <fullName evidence="3">Osmotically inducible protein OsmC</fullName>
    </recommendedName>
</protein>
<proteinExistence type="predicted"/>
<dbReference type="RefSeq" id="WP_345577720.1">
    <property type="nucleotide sequence ID" value="NZ_BAABLV010000005.1"/>
</dbReference>
<organism evidence="1 2">
    <name type="scientific">Tessaracoccus lubricantis</name>
    <dbReference type="NCBI Taxonomy" id="545543"/>
    <lineage>
        <taxon>Bacteria</taxon>
        <taxon>Bacillati</taxon>
        <taxon>Actinomycetota</taxon>
        <taxon>Actinomycetes</taxon>
        <taxon>Propionibacteriales</taxon>
        <taxon>Propionibacteriaceae</taxon>
        <taxon>Tessaracoccus</taxon>
    </lineage>
</organism>
<comment type="caution">
    <text evidence="1">The sequence shown here is derived from an EMBL/GenBank/DDBJ whole genome shotgun (WGS) entry which is preliminary data.</text>
</comment>
<evidence type="ECO:0000313" key="1">
    <source>
        <dbReference type="EMBL" id="GAA4889407.1"/>
    </source>
</evidence>
<dbReference type="InterPro" id="IPR036102">
    <property type="entry name" value="OsmC/Ohrsf"/>
</dbReference>
<gene>
    <name evidence="1" type="ORF">GCM10025789_02260</name>
</gene>
<accession>A0ABP9EYA0</accession>
<evidence type="ECO:0000313" key="2">
    <source>
        <dbReference type="Proteomes" id="UP001501521"/>
    </source>
</evidence>
<dbReference type="SUPFAM" id="SSF82784">
    <property type="entry name" value="OsmC-like"/>
    <property type="match status" value="1"/>
</dbReference>
<evidence type="ECO:0008006" key="3">
    <source>
        <dbReference type="Google" id="ProtNLM"/>
    </source>
</evidence>
<dbReference type="InterPro" id="IPR003718">
    <property type="entry name" value="OsmC/Ohr_fam"/>
</dbReference>
<reference evidence="2" key="1">
    <citation type="journal article" date="2019" name="Int. J. Syst. Evol. Microbiol.">
        <title>The Global Catalogue of Microorganisms (GCM) 10K type strain sequencing project: providing services to taxonomists for standard genome sequencing and annotation.</title>
        <authorList>
            <consortium name="The Broad Institute Genomics Platform"/>
            <consortium name="The Broad Institute Genome Sequencing Center for Infectious Disease"/>
            <person name="Wu L."/>
            <person name="Ma J."/>
        </authorList>
    </citation>
    <scope>NUCLEOTIDE SEQUENCE [LARGE SCALE GENOMIC DNA]</scope>
    <source>
        <strain evidence="2">JCM 19125</strain>
    </source>
</reference>
<dbReference type="Proteomes" id="UP001501521">
    <property type="component" value="Unassembled WGS sequence"/>
</dbReference>
<dbReference type="Pfam" id="PF02566">
    <property type="entry name" value="OsmC"/>
    <property type="match status" value="1"/>
</dbReference>
<name>A0ABP9EYA0_9ACTN</name>